<dbReference type="InterPro" id="IPR007863">
    <property type="entry name" value="Peptidase_M16_C"/>
</dbReference>
<comment type="caution">
    <text evidence="4">The sequence shown here is derived from an EMBL/GenBank/DDBJ whole genome shotgun (WGS) entry which is preliminary data.</text>
</comment>
<feature type="domain" description="Peptidase M16 C-terminal" evidence="3">
    <location>
        <begin position="206"/>
        <end position="378"/>
    </location>
</feature>
<evidence type="ECO:0000259" key="3">
    <source>
        <dbReference type="Pfam" id="PF05193"/>
    </source>
</evidence>
<dbReference type="EMBL" id="JADFFM010000001">
    <property type="protein sequence ID" value="MBE9665002.1"/>
    <property type="molecule type" value="Genomic_DNA"/>
</dbReference>
<keyword evidence="5" id="KW-1185">Reference proteome</keyword>
<reference evidence="4 5" key="1">
    <citation type="submission" date="2020-10" db="EMBL/GenBank/DDBJ databases">
        <title>Mucilaginibacter mali sp. nov., isolated from rhizosphere soil of apple orchard.</title>
        <authorList>
            <person name="Lee J.-S."/>
            <person name="Kim H.S."/>
            <person name="Kim J.-S."/>
        </authorList>
    </citation>
    <scope>NUCLEOTIDE SEQUENCE [LARGE SCALE GENOMIC DNA]</scope>
    <source>
        <strain evidence="4 5">KCTC 23157</strain>
    </source>
</reference>
<organism evidence="4 5">
    <name type="scientific">Mucilaginibacter boryungensis</name>
    <dbReference type="NCBI Taxonomy" id="768480"/>
    <lineage>
        <taxon>Bacteria</taxon>
        <taxon>Pseudomonadati</taxon>
        <taxon>Bacteroidota</taxon>
        <taxon>Sphingobacteriia</taxon>
        <taxon>Sphingobacteriales</taxon>
        <taxon>Sphingobacteriaceae</taxon>
        <taxon>Mucilaginibacter</taxon>
    </lineage>
</organism>
<evidence type="ECO:0000256" key="1">
    <source>
        <dbReference type="ARBA" id="ARBA00007261"/>
    </source>
</evidence>
<dbReference type="PANTHER" id="PTHR11851:SF49">
    <property type="entry name" value="MITOCHONDRIAL-PROCESSING PEPTIDASE SUBUNIT ALPHA"/>
    <property type="match status" value="1"/>
</dbReference>
<evidence type="ECO:0000313" key="5">
    <source>
        <dbReference type="Proteomes" id="UP000632774"/>
    </source>
</evidence>
<dbReference type="Pfam" id="PF05193">
    <property type="entry name" value="Peptidase_M16_C"/>
    <property type="match status" value="1"/>
</dbReference>
<dbReference type="Pfam" id="PF00675">
    <property type="entry name" value="Peptidase_M16"/>
    <property type="match status" value="1"/>
</dbReference>
<dbReference type="Gene3D" id="3.30.830.10">
    <property type="entry name" value="Metalloenzyme, LuxS/M16 peptidase-like"/>
    <property type="match status" value="2"/>
</dbReference>
<protein>
    <submittedName>
        <fullName evidence="4">Insulinase family protein</fullName>
    </submittedName>
</protein>
<dbReference type="SUPFAM" id="SSF63411">
    <property type="entry name" value="LuxS/MPP-like metallohydrolase"/>
    <property type="match status" value="2"/>
</dbReference>
<dbReference type="InterPro" id="IPR050361">
    <property type="entry name" value="MPP/UQCRC_Complex"/>
</dbReference>
<dbReference type="Proteomes" id="UP000632774">
    <property type="component" value="Unassembled WGS sequence"/>
</dbReference>
<evidence type="ECO:0000313" key="4">
    <source>
        <dbReference type="EMBL" id="MBE9665002.1"/>
    </source>
</evidence>
<dbReference type="InterPro" id="IPR011249">
    <property type="entry name" value="Metalloenz_LuxS/M16"/>
</dbReference>
<dbReference type="PANTHER" id="PTHR11851">
    <property type="entry name" value="METALLOPROTEASE"/>
    <property type="match status" value="1"/>
</dbReference>
<name>A0ABR9XCW1_9SPHI</name>
<comment type="similarity">
    <text evidence="1">Belongs to the peptidase M16 family.</text>
</comment>
<proteinExistence type="inferred from homology"/>
<evidence type="ECO:0000259" key="2">
    <source>
        <dbReference type="Pfam" id="PF00675"/>
    </source>
</evidence>
<sequence>MTRKITKLCMLGVFALLGVIGAKAQPRLQPGYFWKKLPNGLEVVVIENAKVPLATVEIAVKNGAYTEGPEYSGLSHLFEHMFFKANKDFPSQEKLLHRTQELGAIWNGTTDVERVNYFFTFNKDSLRGGLNFLNSCIRYPIYRTEDMQKERPVVDGEFQRAESDPGFLLAYESSKYLWGDQITRKNPIGIHEIINTATPEKMMIIKNKYYYPNNSLLTICGDVKHEQAFKLAEAIFGSWQSSGFNPHEKYPVPPFEPVKKSVAFVKESSIAQTPSMSFSWQGPSYVADSAGTLAADVFNRITALNSSKFRQALIDKRLAAGARVSYSTTHYTGEINISVTPNADKIKECYDEVLNQIAMWSSPDYYTDEQLDDAKAALIRSISRAKEKPSSLNSQLSYAWCSTSYEYDTDMADNYKKITRADIKRYIDKYIVGKPMISGIILKPEVNKQYNVASFFVAK</sequence>
<gene>
    <name evidence="4" type="ORF">IRJ18_01430</name>
</gene>
<dbReference type="RefSeq" id="WP_194104421.1">
    <property type="nucleotide sequence ID" value="NZ_JADFFM010000001.1"/>
</dbReference>
<accession>A0ABR9XCW1</accession>
<feature type="domain" description="Peptidase M16 N-terminal" evidence="2">
    <location>
        <begin position="43"/>
        <end position="165"/>
    </location>
</feature>
<dbReference type="InterPro" id="IPR011765">
    <property type="entry name" value="Pept_M16_N"/>
</dbReference>